<feature type="compositionally biased region" description="Low complexity" evidence="7">
    <location>
        <begin position="506"/>
        <end position="516"/>
    </location>
</feature>
<dbReference type="OrthoDB" id="3238224at2759"/>
<dbReference type="GO" id="GO:0005694">
    <property type="term" value="C:chromosome"/>
    <property type="evidence" value="ECO:0007669"/>
    <property type="project" value="TreeGrafter"/>
</dbReference>
<feature type="domain" description="Helicase C-terminal" evidence="8">
    <location>
        <begin position="122"/>
        <end position="265"/>
    </location>
</feature>
<protein>
    <recommendedName>
        <fullName evidence="6">DNA 3'-5' helicase</fullName>
        <ecNumber evidence="6">5.6.2.4</ecNumber>
    </recommendedName>
</protein>
<feature type="region of interest" description="Disordered" evidence="7">
    <location>
        <begin position="772"/>
        <end position="798"/>
    </location>
</feature>
<feature type="region of interest" description="Disordered" evidence="7">
    <location>
        <begin position="252"/>
        <end position="289"/>
    </location>
</feature>
<evidence type="ECO:0000256" key="5">
    <source>
        <dbReference type="ARBA" id="ARBA00034617"/>
    </source>
</evidence>
<dbReference type="SMART" id="SM00490">
    <property type="entry name" value="HELICc"/>
    <property type="match status" value="1"/>
</dbReference>
<evidence type="ECO:0000256" key="1">
    <source>
        <dbReference type="ARBA" id="ARBA00005446"/>
    </source>
</evidence>
<keyword evidence="10" id="KW-1185">Reference proteome</keyword>
<dbReference type="GO" id="GO:0043138">
    <property type="term" value="F:3'-5' DNA helicase activity"/>
    <property type="evidence" value="ECO:0007669"/>
    <property type="project" value="UniProtKB-EC"/>
</dbReference>
<evidence type="ECO:0000256" key="4">
    <source>
        <dbReference type="ARBA" id="ARBA00023242"/>
    </source>
</evidence>
<dbReference type="EMBL" id="MNAD01001683">
    <property type="protein sequence ID" value="OJT02274.1"/>
    <property type="molecule type" value="Genomic_DNA"/>
</dbReference>
<dbReference type="GO" id="GO:0009378">
    <property type="term" value="F:four-way junction helicase activity"/>
    <property type="evidence" value="ECO:0007669"/>
    <property type="project" value="TreeGrafter"/>
</dbReference>
<evidence type="ECO:0000256" key="6">
    <source>
        <dbReference type="ARBA" id="ARBA00034808"/>
    </source>
</evidence>
<dbReference type="AlphaFoldDB" id="A0A1M2V3Y1"/>
<keyword evidence="4" id="KW-0539">Nucleus</keyword>
<comment type="similarity">
    <text evidence="1">Belongs to the helicase family. RecQ subfamily.</text>
</comment>
<dbReference type="InterPro" id="IPR001650">
    <property type="entry name" value="Helicase_C-like"/>
</dbReference>
<dbReference type="PANTHER" id="PTHR13710:SF153">
    <property type="entry name" value="RECQ-LIKE DNA HELICASE BLM"/>
    <property type="match status" value="1"/>
</dbReference>
<gene>
    <name evidence="9" type="ORF">TRAPUB_7190</name>
</gene>
<evidence type="ECO:0000313" key="9">
    <source>
        <dbReference type="EMBL" id="OJT02274.1"/>
    </source>
</evidence>
<feature type="region of interest" description="Disordered" evidence="7">
    <location>
        <begin position="506"/>
        <end position="529"/>
    </location>
</feature>
<keyword evidence="2" id="KW-0238">DNA-binding</keyword>
<evidence type="ECO:0000256" key="2">
    <source>
        <dbReference type="ARBA" id="ARBA00023125"/>
    </source>
</evidence>
<keyword evidence="3" id="KW-0413">Isomerase</keyword>
<dbReference type="STRING" id="154538.A0A1M2V3Y1"/>
<organism evidence="9 10">
    <name type="scientific">Trametes pubescens</name>
    <name type="common">White-rot fungus</name>
    <dbReference type="NCBI Taxonomy" id="154538"/>
    <lineage>
        <taxon>Eukaryota</taxon>
        <taxon>Fungi</taxon>
        <taxon>Dikarya</taxon>
        <taxon>Basidiomycota</taxon>
        <taxon>Agaricomycotina</taxon>
        <taxon>Agaricomycetes</taxon>
        <taxon>Polyporales</taxon>
        <taxon>Polyporaceae</taxon>
        <taxon>Trametes</taxon>
    </lineage>
</organism>
<reference evidence="9 10" key="1">
    <citation type="submission" date="2016-10" db="EMBL/GenBank/DDBJ databases">
        <title>Genome sequence of the basidiomycete white-rot fungus Trametes pubescens.</title>
        <authorList>
            <person name="Makela M.R."/>
            <person name="Granchi Z."/>
            <person name="Peng M."/>
            <person name="De Vries R.P."/>
            <person name="Grigoriev I."/>
            <person name="Riley R."/>
            <person name="Hilden K."/>
        </authorList>
    </citation>
    <scope>NUCLEOTIDE SEQUENCE [LARGE SCALE GENOMIC DNA]</scope>
    <source>
        <strain evidence="9 10">FBCC735</strain>
    </source>
</reference>
<dbReference type="Gene3D" id="3.40.50.300">
    <property type="entry name" value="P-loop containing nucleotide triphosphate hydrolases"/>
    <property type="match status" value="2"/>
</dbReference>
<dbReference type="GO" id="GO:0003677">
    <property type="term" value="F:DNA binding"/>
    <property type="evidence" value="ECO:0007669"/>
    <property type="project" value="UniProtKB-KW"/>
</dbReference>
<dbReference type="InterPro" id="IPR027417">
    <property type="entry name" value="P-loop_NTPase"/>
</dbReference>
<name>A0A1M2V3Y1_TRAPU</name>
<evidence type="ECO:0000256" key="3">
    <source>
        <dbReference type="ARBA" id="ARBA00023235"/>
    </source>
</evidence>
<feature type="compositionally biased region" description="Basic and acidic residues" evidence="7">
    <location>
        <begin position="574"/>
        <end position="585"/>
    </location>
</feature>
<dbReference type="GO" id="GO:0005634">
    <property type="term" value="C:nucleus"/>
    <property type="evidence" value="ECO:0007669"/>
    <property type="project" value="TreeGrafter"/>
</dbReference>
<dbReference type="GO" id="GO:0000724">
    <property type="term" value="P:double-strand break repair via homologous recombination"/>
    <property type="evidence" value="ECO:0007669"/>
    <property type="project" value="TreeGrafter"/>
</dbReference>
<dbReference type="SUPFAM" id="SSF52540">
    <property type="entry name" value="P-loop containing nucleoside triphosphate hydrolases"/>
    <property type="match status" value="1"/>
</dbReference>
<comment type="catalytic activity">
    <reaction evidence="5">
        <text>Couples ATP hydrolysis with the unwinding of duplex DNA by translocating in the 3'-5' direction.</text>
        <dbReference type="EC" id="5.6.2.4"/>
    </reaction>
</comment>
<dbReference type="GO" id="GO:0005737">
    <property type="term" value="C:cytoplasm"/>
    <property type="evidence" value="ECO:0007669"/>
    <property type="project" value="TreeGrafter"/>
</dbReference>
<comment type="caution">
    <text evidence="9">The sequence shown here is derived from an EMBL/GenBank/DDBJ whole genome shotgun (WGS) entry which is preliminary data.</text>
</comment>
<dbReference type="PROSITE" id="PS51194">
    <property type="entry name" value="HELICASE_CTER"/>
    <property type="match status" value="1"/>
</dbReference>
<evidence type="ECO:0000313" key="10">
    <source>
        <dbReference type="Proteomes" id="UP000184267"/>
    </source>
</evidence>
<evidence type="ECO:0000256" key="7">
    <source>
        <dbReference type="SAM" id="MobiDB-lite"/>
    </source>
</evidence>
<feature type="non-terminal residue" evidence="9">
    <location>
        <position position="798"/>
    </location>
</feature>
<accession>A0A1M2V3Y1</accession>
<dbReference type="EC" id="5.6.2.4" evidence="6"/>
<feature type="region of interest" description="Disordered" evidence="7">
    <location>
        <begin position="542"/>
        <end position="614"/>
    </location>
</feature>
<proteinExistence type="inferred from homology"/>
<evidence type="ECO:0000259" key="8">
    <source>
        <dbReference type="PROSITE" id="PS51194"/>
    </source>
</evidence>
<feature type="region of interest" description="Disordered" evidence="7">
    <location>
        <begin position="639"/>
        <end position="713"/>
    </location>
</feature>
<sequence length="798" mass="87057">MARILRNASFMRNIISMFVDEAHCIAHWGADFRKKYGSLGKVRAFLPRGTPVIAVTATLTARVRRTIHHVLCFTRSDAQSRFINKGNDRPNVSIVVRACEYPLSAYTDIDFLIPTNLHCAEDIPKTYVYVDNISVGGEIMDYLNDKISSRRSSSGCVPDGLVRPFNATLSQEYRSLAMAHFRSGSIRILVCTDAAGMGCNLPDIDRVVQWKLPATFSNFIQRAGRAARGRDRHGLAVLLAEKSAYNVDLVNPKPKPGKPETKCRGVKATQPTGTAAADAASATSGVKRDTKEVREYARSHGVGRGASSCEDALPDGLEPLLDLDAPDEGLLAFVQAVTCRRKLWAQAFDTVLSTLPTVPCCDICCPALLDLTRPPAPRAEQRATPIKRGLPDLAAQKRLREWRRSIHARDHSYAQYDASAILSDDLISSLTVCGPVSSETLSALLKGKWVFWEKYHEELADFLDCIIIIFTPIPSKPRAPRRLVPADHLPASTPSVSEALLPLPLATSSSSATPSSHYPDPRSERPSVPSIPIQSFPQVLYPTHAPSMPATPVRKRPLDPSAVTVPSAPGRASYHAERDRFDAKRPRIQSDATPIDPTLWPRAGASTSSGISMSRRGLYDGGELRNAQLADPLAISTPSRPLAASATHPPPGPMYNNHEFHDATLFSTPAPVPSLSQQRPPRHRAEPQRRLPPSSFSTPAFYSQGDYTPPRGLTPMHVSTYGPAIRPEPQRPPALQVPPSPAFYSHTTPSCGHVPMHALSRGPANELLYQMAPSQPAPSPLSHRQYAARMPAPHPDAS</sequence>
<dbReference type="Proteomes" id="UP000184267">
    <property type="component" value="Unassembled WGS sequence"/>
</dbReference>
<dbReference type="PANTHER" id="PTHR13710">
    <property type="entry name" value="DNA HELICASE RECQ FAMILY MEMBER"/>
    <property type="match status" value="1"/>
</dbReference>
<feature type="compositionally biased region" description="Low complexity" evidence="7">
    <location>
        <begin position="268"/>
        <end position="283"/>
    </location>
</feature>
<dbReference type="Pfam" id="PF00271">
    <property type="entry name" value="Helicase_C"/>
    <property type="match status" value="1"/>
</dbReference>